<name>A0ABY4SKZ8_9CAUL</name>
<keyword evidence="4 6" id="KW-0378">Hydrolase</keyword>
<dbReference type="InterPro" id="IPR000871">
    <property type="entry name" value="Beta-lactam_class-A"/>
</dbReference>
<dbReference type="Proteomes" id="UP001055429">
    <property type="component" value="Chromosome"/>
</dbReference>
<protein>
    <recommendedName>
        <fullName evidence="3 6">Beta-lactamase</fullName>
        <ecNumber evidence="3 6">3.5.2.6</ecNumber>
    </recommendedName>
</protein>
<evidence type="ECO:0000256" key="2">
    <source>
        <dbReference type="ARBA" id="ARBA00009009"/>
    </source>
</evidence>
<dbReference type="PROSITE" id="PS00146">
    <property type="entry name" value="BETA_LACTAMASE_A"/>
    <property type="match status" value="1"/>
</dbReference>
<comment type="similarity">
    <text evidence="2 6">Belongs to the class-A beta-lactamase family.</text>
</comment>
<dbReference type="PROSITE" id="PS51318">
    <property type="entry name" value="TAT"/>
    <property type="match status" value="1"/>
</dbReference>
<sequence>MARTPDRRGLLAGAGALALAGCYRRETPQADAQPLDLHLSDLEGRHGGRLGVAALDVASGRQALWRAQERFPFCSTFKAFLAAATLQRVQRGEEDLERRVRVTRADMIPHAPTTGPAVGRDLSIRQLMQAAVELSDNPAANILIREMGGIGVWRQWWPSFGDTTTLISRLEPELNTALADDPRDTCLPAQTLANIRLMAFSDRLSPAHDALLHDWLVASPTGPNRLKAAAPQGWTVAHKTGTGMNGTANDIGMMTPVSGAPVLMAVYLTGATQATDDQRDAVIADAGRRALEVLGRG</sequence>
<dbReference type="InterPro" id="IPR012338">
    <property type="entry name" value="Beta-lactam/transpept-like"/>
</dbReference>
<evidence type="ECO:0000313" key="9">
    <source>
        <dbReference type="Proteomes" id="UP001055429"/>
    </source>
</evidence>
<evidence type="ECO:0000259" key="7">
    <source>
        <dbReference type="Pfam" id="PF13354"/>
    </source>
</evidence>
<evidence type="ECO:0000256" key="3">
    <source>
        <dbReference type="ARBA" id="ARBA00012865"/>
    </source>
</evidence>
<dbReference type="InterPro" id="IPR045155">
    <property type="entry name" value="Beta-lactam_cat"/>
</dbReference>
<evidence type="ECO:0000313" key="8">
    <source>
        <dbReference type="EMBL" id="URI14212.1"/>
    </source>
</evidence>
<dbReference type="InterPro" id="IPR023650">
    <property type="entry name" value="Beta-lactam_class-A_AS"/>
</dbReference>
<dbReference type="EC" id="3.5.2.6" evidence="3 6"/>
<dbReference type="EMBL" id="CP097649">
    <property type="protein sequence ID" value="URI14212.1"/>
    <property type="molecule type" value="Genomic_DNA"/>
</dbReference>
<dbReference type="Gene3D" id="3.40.710.10">
    <property type="entry name" value="DD-peptidase/beta-lactamase superfamily"/>
    <property type="match status" value="1"/>
</dbReference>
<proteinExistence type="inferred from homology"/>
<evidence type="ECO:0000256" key="6">
    <source>
        <dbReference type="RuleBase" id="RU361140"/>
    </source>
</evidence>
<dbReference type="PANTHER" id="PTHR35333:SF3">
    <property type="entry name" value="BETA-LACTAMASE-TYPE TRANSPEPTIDASE FOLD CONTAINING PROTEIN"/>
    <property type="match status" value="1"/>
</dbReference>
<dbReference type="PANTHER" id="PTHR35333">
    <property type="entry name" value="BETA-LACTAMASE"/>
    <property type="match status" value="1"/>
</dbReference>
<dbReference type="SUPFAM" id="SSF56601">
    <property type="entry name" value="beta-lactamase/transpeptidase-like"/>
    <property type="match status" value="1"/>
</dbReference>
<dbReference type="PRINTS" id="PR00118">
    <property type="entry name" value="BLACTAMASEA"/>
</dbReference>
<dbReference type="NCBIfam" id="NF033103">
    <property type="entry name" value="bla_class_A"/>
    <property type="match status" value="1"/>
</dbReference>
<accession>A0ABY4SKZ8</accession>
<feature type="domain" description="Beta-lactamase class A catalytic" evidence="7">
    <location>
        <begin position="51"/>
        <end position="267"/>
    </location>
</feature>
<gene>
    <name evidence="8" type="primary">bla</name>
    <name evidence="8" type="ORF">M8231_10290</name>
</gene>
<evidence type="ECO:0000256" key="1">
    <source>
        <dbReference type="ARBA" id="ARBA00001526"/>
    </source>
</evidence>
<keyword evidence="5 6" id="KW-0046">Antibiotic resistance</keyword>
<dbReference type="Pfam" id="PF13354">
    <property type="entry name" value="Beta-lactamase2"/>
    <property type="match status" value="1"/>
</dbReference>
<evidence type="ECO:0000256" key="5">
    <source>
        <dbReference type="ARBA" id="ARBA00023251"/>
    </source>
</evidence>
<evidence type="ECO:0000256" key="4">
    <source>
        <dbReference type="ARBA" id="ARBA00022801"/>
    </source>
</evidence>
<dbReference type="PROSITE" id="PS51257">
    <property type="entry name" value="PROKAR_LIPOPROTEIN"/>
    <property type="match status" value="1"/>
</dbReference>
<dbReference type="InterPro" id="IPR006311">
    <property type="entry name" value="TAT_signal"/>
</dbReference>
<dbReference type="GO" id="GO:0008800">
    <property type="term" value="F:beta-lactamase activity"/>
    <property type="evidence" value="ECO:0007669"/>
    <property type="project" value="UniProtKB-EC"/>
</dbReference>
<organism evidence="8 9">
    <name type="scientific">Brevundimonas albigilva</name>
    <dbReference type="NCBI Taxonomy" id="1312364"/>
    <lineage>
        <taxon>Bacteria</taxon>
        <taxon>Pseudomonadati</taxon>
        <taxon>Pseudomonadota</taxon>
        <taxon>Alphaproteobacteria</taxon>
        <taxon>Caulobacterales</taxon>
        <taxon>Caulobacteraceae</taxon>
        <taxon>Brevundimonas</taxon>
    </lineage>
</organism>
<keyword evidence="9" id="KW-1185">Reference proteome</keyword>
<dbReference type="RefSeq" id="WP_250201418.1">
    <property type="nucleotide sequence ID" value="NZ_CP097649.1"/>
</dbReference>
<comment type="catalytic activity">
    <reaction evidence="1 6">
        <text>a beta-lactam + H2O = a substituted beta-amino acid</text>
        <dbReference type="Rhea" id="RHEA:20401"/>
        <dbReference type="ChEBI" id="CHEBI:15377"/>
        <dbReference type="ChEBI" id="CHEBI:35627"/>
        <dbReference type="ChEBI" id="CHEBI:140347"/>
        <dbReference type="EC" id="3.5.2.6"/>
    </reaction>
</comment>
<reference evidence="8" key="1">
    <citation type="submission" date="2022-05" db="EMBL/GenBank/DDBJ databases">
        <title>Brevundimonas albigilva TT17 genome sequence.</title>
        <authorList>
            <person name="Lee K."/>
            <person name="Son H."/>
        </authorList>
    </citation>
    <scope>NUCLEOTIDE SEQUENCE</scope>
    <source>
        <strain evidence="8">TT17</strain>
    </source>
</reference>